<name>A0A8H6KJL3_9PEZI</name>
<protein>
    <submittedName>
        <fullName evidence="1">Uncharacterized protein</fullName>
    </submittedName>
</protein>
<dbReference type="EMBL" id="WIGM01000231">
    <property type="protein sequence ID" value="KAF6832709.1"/>
    <property type="molecule type" value="Genomic_DNA"/>
</dbReference>
<dbReference type="AlphaFoldDB" id="A0A8H6KJL3"/>
<keyword evidence="2" id="KW-1185">Reference proteome</keyword>
<evidence type="ECO:0000313" key="1">
    <source>
        <dbReference type="EMBL" id="KAF6832709.1"/>
    </source>
</evidence>
<dbReference type="Proteomes" id="UP000639643">
    <property type="component" value="Unassembled WGS sequence"/>
</dbReference>
<evidence type="ECO:0000313" key="2">
    <source>
        <dbReference type="Proteomes" id="UP000639643"/>
    </source>
</evidence>
<reference evidence="1" key="1">
    <citation type="journal article" date="2020" name="Phytopathology">
        <title>Genome Sequence Resources of Colletotrichum truncatum, C. plurivorum, C. musicola, and C. sojae: Four Species Pathogenic to Soybean (Glycine max).</title>
        <authorList>
            <person name="Rogerio F."/>
            <person name="Boufleur T.R."/>
            <person name="Ciampi-Guillardi M."/>
            <person name="Sukno S.A."/>
            <person name="Thon M.R."/>
            <person name="Massola Junior N.S."/>
            <person name="Baroncelli R."/>
        </authorList>
    </citation>
    <scope>NUCLEOTIDE SEQUENCE</scope>
    <source>
        <strain evidence="1">LFN0074</strain>
    </source>
</reference>
<dbReference type="OrthoDB" id="4790051at2759"/>
<accession>A0A8H6KJL3</accession>
<gene>
    <name evidence="1" type="ORF">CMUS01_06815</name>
</gene>
<comment type="caution">
    <text evidence="1">The sequence shown here is derived from an EMBL/GenBank/DDBJ whole genome shotgun (WGS) entry which is preliminary data.</text>
</comment>
<organism evidence="1 2">
    <name type="scientific">Colletotrichum musicola</name>
    <dbReference type="NCBI Taxonomy" id="2175873"/>
    <lineage>
        <taxon>Eukaryota</taxon>
        <taxon>Fungi</taxon>
        <taxon>Dikarya</taxon>
        <taxon>Ascomycota</taxon>
        <taxon>Pezizomycotina</taxon>
        <taxon>Sordariomycetes</taxon>
        <taxon>Hypocreomycetidae</taxon>
        <taxon>Glomerellales</taxon>
        <taxon>Glomerellaceae</taxon>
        <taxon>Colletotrichum</taxon>
        <taxon>Colletotrichum orchidearum species complex</taxon>
    </lineage>
</organism>
<sequence length="271" mass="30761">MANITSRTALDLARRLEAEFTDLTDKAEVAWAIKSFNGLTPEEQILADDILLDLWVKNRLGRLIKMDQLEAAREKLWNLVFDNNWNTNCRVPLPGPVDDRAAACSIIKVGTLDRDAETPNKRKANGDMSPPPPHRCRGADVFIKVNINWTVEDLTFPLCDARGRNFIAFTKSPGLTWGQAKGDCTNKWDRAELRRLDRHNTSWLVYWTRQRLLSGLKSGLRGREIYIDDYIQDDDDPDANAHLPPGQLPQVPEDVPVDLGKLEYIRLCADV</sequence>
<proteinExistence type="predicted"/>